<comment type="caution">
    <text evidence="2">The sequence shown here is derived from an EMBL/GenBank/DDBJ whole genome shotgun (WGS) entry which is preliminary data.</text>
</comment>
<accession>A0ABS9YXY8</accession>
<sequence>MSDGSSDHEAFDPADPDADRKLVQELRRADEDYAAGNTVSGEELRKRFGLS</sequence>
<dbReference type="Gene3D" id="1.10.1220.170">
    <property type="match status" value="1"/>
</dbReference>
<keyword evidence="3" id="KW-1185">Reference proteome</keyword>
<evidence type="ECO:0000313" key="3">
    <source>
        <dbReference type="Proteomes" id="UP001139068"/>
    </source>
</evidence>
<evidence type="ECO:0000313" key="2">
    <source>
        <dbReference type="EMBL" id="MCI4675953.1"/>
    </source>
</evidence>
<dbReference type="Proteomes" id="UP001139068">
    <property type="component" value="Unassembled WGS sequence"/>
</dbReference>
<feature type="region of interest" description="Disordered" evidence="1">
    <location>
        <begin position="1"/>
        <end position="20"/>
    </location>
</feature>
<protein>
    <recommendedName>
        <fullName evidence="4">Antitoxin VbhA domain-containing protein</fullName>
    </recommendedName>
</protein>
<name>A0ABS9YXY8_9MYCO</name>
<proteinExistence type="predicted"/>
<evidence type="ECO:0008006" key="4">
    <source>
        <dbReference type="Google" id="ProtNLM"/>
    </source>
</evidence>
<dbReference type="EMBL" id="JAIVFL010000001">
    <property type="protein sequence ID" value="MCI4675953.1"/>
    <property type="molecule type" value="Genomic_DNA"/>
</dbReference>
<reference evidence="2" key="1">
    <citation type="journal article" date="2022" name="ISME J.">
        <title>Identification of active gaseous-alkane degraders at natural gas seeps.</title>
        <authorList>
            <person name="Farhan Ul Haque M."/>
            <person name="Hernandez M."/>
            <person name="Crombie A.T."/>
            <person name="Murrell J.C."/>
        </authorList>
    </citation>
    <scope>NUCLEOTIDE SEQUENCE</scope>
    <source>
        <strain evidence="2">ANDR5</strain>
    </source>
</reference>
<dbReference type="RefSeq" id="WP_243072204.1">
    <property type="nucleotide sequence ID" value="NZ_JAIVFL010000001.1"/>
</dbReference>
<gene>
    <name evidence="2" type="ORF">K9U37_14160</name>
</gene>
<evidence type="ECO:0000256" key="1">
    <source>
        <dbReference type="SAM" id="MobiDB-lite"/>
    </source>
</evidence>
<organism evidence="2 3">
    <name type="scientific">Candidatus Mycolicibacterium alkanivorans</name>
    <dbReference type="NCBI Taxonomy" id="2954114"/>
    <lineage>
        <taxon>Bacteria</taxon>
        <taxon>Bacillati</taxon>
        <taxon>Actinomycetota</taxon>
        <taxon>Actinomycetes</taxon>
        <taxon>Mycobacteriales</taxon>
        <taxon>Mycobacteriaceae</taxon>
        <taxon>Mycolicibacterium</taxon>
    </lineage>
</organism>